<evidence type="ECO:0000256" key="7">
    <source>
        <dbReference type="ARBA" id="ARBA00023065"/>
    </source>
</evidence>
<keyword evidence="7 11" id="KW-0406">Ion transport</keyword>
<dbReference type="AlphaFoldDB" id="A0AAN8PY27"/>
<keyword evidence="3 11" id="KW-0894">Sodium channel</keyword>
<comment type="similarity">
    <text evidence="11">Belongs to the amiloride-sensitive sodium channel (TC 1.A.6) family.</text>
</comment>
<evidence type="ECO:0000256" key="5">
    <source>
        <dbReference type="ARBA" id="ARBA00022989"/>
    </source>
</evidence>
<dbReference type="GO" id="GO:0005886">
    <property type="term" value="C:plasma membrane"/>
    <property type="evidence" value="ECO:0007669"/>
    <property type="project" value="TreeGrafter"/>
</dbReference>
<evidence type="ECO:0000313" key="14">
    <source>
        <dbReference type="Proteomes" id="UP001347796"/>
    </source>
</evidence>
<evidence type="ECO:0000256" key="12">
    <source>
        <dbReference type="SAM" id="Phobius"/>
    </source>
</evidence>
<dbReference type="PANTHER" id="PTHR11690:SF248">
    <property type="entry name" value="PICKPOCKET 17, ISOFORM A"/>
    <property type="match status" value="1"/>
</dbReference>
<keyword evidence="10 11" id="KW-0407">Ion channel</keyword>
<keyword evidence="8 12" id="KW-0472">Membrane</keyword>
<dbReference type="GO" id="GO:0015280">
    <property type="term" value="F:ligand-gated sodium channel activity"/>
    <property type="evidence" value="ECO:0007669"/>
    <property type="project" value="TreeGrafter"/>
</dbReference>
<keyword evidence="4 11" id="KW-0812">Transmembrane</keyword>
<sequence length="163" mass="19359">MQTEYDFSCSKYPSFKFSEWVCEDWMENHFTRHLAMVQECGCFNPCKRKTFEKRVTSRMWPSNHLLKKLEKQVCSKNKNSPKCKYTNDSNTTERRSSFAKIFIFYETLNYQNVEEKPFYDKISFMSDIGGTMGLMIGVSLLSIAEFIEVLVEYFIMMCRKLGR</sequence>
<name>A0AAN8PY27_PATCE</name>
<evidence type="ECO:0000313" key="13">
    <source>
        <dbReference type="EMBL" id="KAK6188200.1"/>
    </source>
</evidence>
<evidence type="ECO:0000256" key="2">
    <source>
        <dbReference type="ARBA" id="ARBA00022448"/>
    </source>
</evidence>
<comment type="caution">
    <text evidence="13">The sequence shown here is derived from an EMBL/GenBank/DDBJ whole genome shotgun (WGS) entry which is preliminary data.</text>
</comment>
<keyword evidence="6" id="KW-0915">Sodium</keyword>
<keyword evidence="9 11" id="KW-0739">Sodium transport</keyword>
<evidence type="ECO:0000256" key="9">
    <source>
        <dbReference type="ARBA" id="ARBA00023201"/>
    </source>
</evidence>
<evidence type="ECO:0000256" key="1">
    <source>
        <dbReference type="ARBA" id="ARBA00004141"/>
    </source>
</evidence>
<dbReference type="PANTHER" id="PTHR11690">
    <property type="entry name" value="AMILORIDE-SENSITIVE SODIUM CHANNEL-RELATED"/>
    <property type="match status" value="1"/>
</dbReference>
<evidence type="ECO:0000256" key="4">
    <source>
        <dbReference type="ARBA" id="ARBA00022692"/>
    </source>
</evidence>
<dbReference type="Proteomes" id="UP001347796">
    <property type="component" value="Unassembled WGS sequence"/>
</dbReference>
<dbReference type="PRINTS" id="PR01078">
    <property type="entry name" value="AMINACHANNEL"/>
</dbReference>
<evidence type="ECO:0000256" key="3">
    <source>
        <dbReference type="ARBA" id="ARBA00022461"/>
    </source>
</evidence>
<comment type="subcellular location">
    <subcellularLocation>
        <location evidence="1">Membrane</location>
        <topology evidence="1">Multi-pass membrane protein</topology>
    </subcellularLocation>
</comment>
<feature type="transmembrane region" description="Helical" evidence="12">
    <location>
        <begin position="132"/>
        <end position="155"/>
    </location>
</feature>
<accession>A0AAN8PY27</accession>
<keyword evidence="5 12" id="KW-1133">Transmembrane helix</keyword>
<protein>
    <submittedName>
        <fullName evidence="13">Uncharacterized protein</fullName>
    </submittedName>
</protein>
<keyword evidence="2 11" id="KW-0813">Transport</keyword>
<evidence type="ECO:0000256" key="11">
    <source>
        <dbReference type="RuleBase" id="RU000679"/>
    </source>
</evidence>
<evidence type="ECO:0000256" key="6">
    <source>
        <dbReference type="ARBA" id="ARBA00023053"/>
    </source>
</evidence>
<dbReference type="EMBL" id="JAZGQO010000003">
    <property type="protein sequence ID" value="KAK6188200.1"/>
    <property type="molecule type" value="Genomic_DNA"/>
</dbReference>
<dbReference type="InterPro" id="IPR001873">
    <property type="entry name" value="ENaC"/>
</dbReference>
<organism evidence="13 14">
    <name type="scientific">Patella caerulea</name>
    <name type="common">Rayed Mediterranean limpet</name>
    <dbReference type="NCBI Taxonomy" id="87958"/>
    <lineage>
        <taxon>Eukaryota</taxon>
        <taxon>Metazoa</taxon>
        <taxon>Spiralia</taxon>
        <taxon>Lophotrochozoa</taxon>
        <taxon>Mollusca</taxon>
        <taxon>Gastropoda</taxon>
        <taxon>Patellogastropoda</taxon>
        <taxon>Patelloidea</taxon>
        <taxon>Patellidae</taxon>
        <taxon>Patella</taxon>
    </lineage>
</organism>
<keyword evidence="14" id="KW-1185">Reference proteome</keyword>
<proteinExistence type="inferred from homology"/>
<dbReference type="Gene3D" id="1.10.287.770">
    <property type="entry name" value="YojJ-like"/>
    <property type="match status" value="1"/>
</dbReference>
<gene>
    <name evidence="13" type="ORF">SNE40_004431</name>
</gene>
<reference evidence="13 14" key="1">
    <citation type="submission" date="2024-01" db="EMBL/GenBank/DDBJ databases">
        <title>The genome of the rayed Mediterranean limpet Patella caerulea (Linnaeus, 1758).</title>
        <authorList>
            <person name="Anh-Thu Weber A."/>
            <person name="Halstead-Nussloch G."/>
        </authorList>
    </citation>
    <scope>NUCLEOTIDE SEQUENCE [LARGE SCALE GENOMIC DNA]</scope>
    <source>
        <strain evidence="13">AATW-2023a</strain>
        <tissue evidence="13">Whole specimen</tissue>
    </source>
</reference>
<dbReference type="Pfam" id="PF00858">
    <property type="entry name" value="ASC"/>
    <property type="match status" value="1"/>
</dbReference>
<evidence type="ECO:0000256" key="10">
    <source>
        <dbReference type="ARBA" id="ARBA00023303"/>
    </source>
</evidence>
<evidence type="ECO:0000256" key="8">
    <source>
        <dbReference type="ARBA" id="ARBA00023136"/>
    </source>
</evidence>